<name>A0A834FYR1_RHOSS</name>
<evidence type="ECO:0000313" key="3">
    <source>
        <dbReference type="Proteomes" id="UP000626092"/>
    </source>
</evidence>
<dbReference type="EMBL" id="WJXA01000013">
    <property type="protein sequence ID" value="KAF7120619.1"/>
    <property type="molecule type" value="Genomic_DNA"/>
</dbReference>
<evidence type="ECO:0000256" key="1">
    <source>
        <dbReference type="SAM" id="MobiDB-lite"/>
    </source>
</evidence>
<sequence length="240" mass="27650">MAFNQNNSYDALPVEPTSALSFESLHQRRLEQWHRQQQQQQLMRHSVVLDPTTAVADEYCNYNPYEYSGNDTAPLYYPDLYGIQESFQSYMQQQQQLLKREQLMEQLLEQMASMSKVDRKCPFLTPWSPDFVAPRDSKPSGEPGSDEYTKFQPGSFCSHEVHDQVKQEQQGPADESSSHETDDQVKHEQQGAADDQSSYETDHDFLHQNDQADDAASPSVDRNPTEDSIFYLDDLYSTQS</sequence>
<gene>
    <name evidence="2" type="ORF">RHSIM_Rhsim13G0086400</name>
</gene>
<dbReference type="Proteomes" id="UP000626092">
    <property type="component" value="Unassembled WGS sequence"/>
</dbReference>
<dbReference type="AlphaFoldDB" id="A0A834FYR1"/>
<dbReference type="OrthoDB" id="10449436at2759"/>
<feature type="compositionally biased region" description="Basic and acidic residues" evidence="1">
    <location>
        <begin position="176"/>
        <end position="189"/>
    </location>
</feature>
<feature type="region of interest" description="Disordered" evidence="1">
    <location>
        <begin position="128"/>
        <end position="240"/>
    </location>
</feature>
<proteinExistence type="predicted"/>
<comment type="caution">
    <text evidence="2">The sequence shown here is derived from an EMBL/GenBank/DDBJ whole genome shotgun (WGS) entry which is preliminary data.</text>
</comment>
<keyword evidence="3" id="KW-1185">Reference proteome</keyword>
<reference evidence="2" key="1">
    <citation type="submission" date="2019-11" db="EMBL/GenBank/DDBJ databases">
        <authorList>
            <person name="Liu Y."/>
            <person name="Hou J."/>
            <person name="Li T.-Q."/>
            <person name="Guan C.-H."/>
            <person name="Wu X."/>
            <person name="Wu H.-Z."/>
            <person name="Ling F."/>
            <person name="Zhang R."/>
            <person name="Shi X.-G."/>
            <person name="Ren J.-P."/>
            <person name="Chen E.-F."/>
            <person name="Sun J.-M."/>
        </authorList>
    </citation>
    <scope>NUCLEOTIDE SEQUENCE</scope>
    <source>
        <strain evidence="2">Adult_tree_wgs_1</strain>
        <tissue evidence="2">Leaves</tissue>
    </source>
</reference>
<accession>A0A834FYR1</accession>
<organism evidence="2 3">
    <name type="scientific">Rhododendron simsii</name>
    <name type="common">Sims's rhododendron</name>
    <dbReference type="NCBI Taxonomy" id="118357"/>
    <lineage>
        <taxon>Eukaryota</taxon>
        <taxon>Viridiplantae</taxon>
        <taxon>Streptophyta</taxon>
        <taxon>Embryophyta</taxon>
        <taxon>Tracheophyta</taxon>
        <taxon>Spermatophyta</taxon>
        <taxon>Magnoliopsida</taxon>
        <taxon>eudicotyledons</taxon>
        <taxon>Gunneridae</taxon>
        <taxon>Pentapetalae</taxon>
        <taxon>asterids</taxon>
        <taxon>Ericales</taxon>
        <taxon>Ericaceae</taxon>
        <taxon>Ericoideae</taxon>
        <taxon>Rhodoreae</taxon>
        <taxon>Rhododendron</taxon>
    </lineage>
</organism>
<protein>
    <submittedName>
        <fullName evidence="2">Uncharacterized protein</fullName>
    </submittedName>
</protein>
<evidence type="ECO:0000313" key="2">
    <source>
        <dbReference type="EMBL" id="KAF7120619.1"/>
    </source>
</evidence>